<dbReference type="Gramene" id="PNT75713">
    <property type="protein sequence ID" value="PNT75713"/>
    <property type="gene ID" value="BRADI_1g37140v3"/>
</dbReference>
<dbReference type="PANTHER" id="PTHR33103">
    <property type="entry name" value="OS01G0153900 PROTEIN"/>
    <property type="match status" value="1"/>
</dbReference>
<dbReference type="ExpressionAtlas" id="A0A2K2DN60">
    <property type="expression patterns" value="baseline"/>
</dbReference>
<dbReference type="Pfam" id="PF05056">
    <property type="entry name" value="DUF674"/>
    <property type="match status" value="1"/>
</dbReference>
<feature type="compositionally biased region" description="Polar residues" evidence="1">
    <location>
        <begin position="1"/>
        <end position="12"/>
    </location>
</feature>
<proteinExistence type="predicted"/>
<feature type="region of interest" description="Disordered" evidence="1">
    <location>
        <begin position="1"/>
        <end position="21"/>
    </location>
</feature>
<dbReference type="AlphaFoldDB" id="A0A2K2DN60"/>
<evidence type="ECO:0000256" key="1">
    <source>
        <dbReference type="SAM" id="MobiDB-lite"/>
    </source>
</evidence>
<sequence length="272" mass="28396">MASHQLTPRITGSASSSSPPPAASMKLFIDVDGGAPRVVFAEAGKDAVDFLFSILALPLARADALLGGAVGSVGNLRASVETLDPAFIQPGAARESLLHPTVLSPPAARAELSFHPPLHLPHTHLRDYAVDCGRTFTDGRGAACPSCGDEMTAVARYVPPCPGSSTAGASGFVAATSRYVVTDDLSVFPAPTSAASGVAVFRDLGVRNVGALRQMDVQLGRKEGKEILKASLQSKTVLTDVYLRRRTAPGGERTHPTLEYANATPGRLYSYS</sequence>
<evidence type="ECO:0000313" key="4">
    <source>
        <dbReference type="Proteomes" id="UP000008810"/>
    </source>
</evidence>
<gene>
    <name evidence="2" type="ORF">BRADI_1g37140v3</name>
</gene>
<reference evidence="2 3" key="1">
    <citation type="journal article" date="2010" name="Nature">
        <title>Genome sequencing and analysis of the model grass Brachypodium distachyon.</title>
        <authorList>
            <consortium name="International Brachypodium Initiative"/>
        </authorList>
    </citation>
    <scope>NUCLEOTIDE SEQUENCE [LARGE SCALE GENOMIC DNA]</scope>
    <source>
        <strain evidence="2 3">Bd21</strain>
    </source>
</reference>
<dbReference type="OrthoDB" id="632587at2759"/>
<protein>
    <submittedName>
        <fullName evidence="2 3">Uncharacterized protein</fullName>
    </submittedName>
</protein>
<dbReference type="InterPro" id="IPR007750">
    <property type="entry name" value="DUF674"/>
</dbReference>
<keyword evidence="4" id="KW-1185">Reference proteome</keyword>
<dbReference type="STRING" id="15368.A0A2K2DN60"/>
<evidence type="ECO:0000313" key="2">
    <source>
        <dbReference type="EMBL" id="PNT75713.1"/>
    </source>
</evidence>
<dbReference type="InParanoid" id="A0A2K2DN60"/>
<accession>A0A2K2DN60</accession>
<dbReference type="PANTHER" id="PTHR33103:SF61">
    <property type="entry name" value="REPLICATION FACTOR A C-TERMINAL DOMAIN-CONTAINING PROTEIN"/>
    <property type="match status" value="1"/>
</dbReference>
<dbReference type="Proteomes" id="UP000008810">
    <property type="component" value="Chromosome 1"/>
</dbReference>
<reference evidence="3" key="3">
    <citation type="submission" date="2018-08" db="UniProtKB">
        <authorList>
            <consortium name="EnsemblPlants"/>
        </authorList>
    </citation>
    <scope>IDENTIFICATION</scope>
    <source>
        <strain evidence="3">cv. Bd21</strain>
    </source>
</reference>
<reference evidence="2" key="2">
    <citation type="submission" date="2017-06" db="EMBL/GenBank/DDBJ databases">
        <title>WGS assembly of Brachypodium distachyon.</title>
        <authorList>
            <consortium name="The International Brachypodium Initiative"/>
            <person name="Lucas S."/>
            <person name="Harmon-Smith M."/>
            <person name="Lail K."/>
            <person name="Tice H."/>
            <person name="Grimwood J."/>
            <person name="Bruce D."/>
            <person name="Barry K."/>
            <person name="Shu S."/>
            <person name="Lindquist E."/>
            <person name="Wang M."/>
            <person name="Pitluck S."/>
            <person name="Vogel J.P."/>
            <person name="Garvin D.F."/>
            <person name="Mockler T.C."/>
            <person name="Schmutz J."/>
            <person name="Rokhsar D."/>
            <person name="Bevan M.W."/>
        </authorList>
    </citation>
    <scope>NUCLEOTIDE SEQUENCE</scope>
    <source>
        <strain evidence="2">Bd21</strain>
    </source>
</reference>
<dbReference type="EMBL" id="CM000880">
    <property type="protein sequence ID" value="PNT75713.1"/>
    <property type="molecule type" value="Genomic_DNA"/>
</dbReference>
<evidence type="ECO:0000313" key="3">
    <source>
        <dbReference type="EnsemblPlants" id="PNT75713"/>
    </source>
</evidence>
<name>A0A2K2DN60_BRADI</name>
<dbReference type="EnsemblPlants" id="PNT75713">
    <property type="protein sequence ID" value="PNT75713"/>
    <property type="gene ID" value="BRADI_1g37140v3"/>
</dbReference>
<organism evidence="2">
    <name type="scientific">Brachypodium distachyon</name>
    <name type="common">Purple false brome</name>
    <name type="synonym">Trachynia distachya</name>
    <dbReference type="NCBI Taxonomy" id="15368"/>
    <lineage>
        <taxon>Eukaryota</taxon>
        <taxon>Viridiplantae</taxon>
        <taxon>Streptophyta</taxon>
        <taxon>Embryophyta</taxon>
        <taxon>Tracheophyta</taxon>
        <taxon>Spermatophyta</taxon>
        <taxon>Magnoliopsida</taxon>
        <taxon>Liliopsida</taxon>
        <taxon>Poales</taxon>
        <taxon>Poaceae</taxon>
        <taxon>BOP clade</taxon>
        <taxon>Pooideae</taxon>
        <taxon>Stipodae</taxon>
        <taxon>Brachypodieae</taxon>
        <taxon>Brachypodium</taxon>
    </lineage>
</organism>